<dbReference type="GO" id="GO:0045333">
    <property type="term" value="P:cellular respiration"/>
    <property type="evidence" value="ECO:0007669"/>
    <property type="project" value="UniProtKB-ARBA"/>
</dbReference>
<dbReference type="eggNOG" id="COG1013">
    <property type="taxonomic scope" value="Bacteria"/>
</dbReference>
<dbReference type="PANTHER" id="PTHR48084:SF3">
    <property type="entry name" value="SUBUNIT OF PYRUVATE:FLAVODOXIN OXIDOREDUCTASE"/>
    <property type="match status" value="1"/>
</dbReference>
<keyword evidence="4" id="KW-1185">Reference proteome</keyword>
<dbReference type="InterPro" id="IPR029061">
    <property type="entry name" value="THDP-binding"/>
</dbReference>
<reference evidence="3 4" key="1">
    <citation type="submission" date="2009-01" db="EMBL/GenBank/DDBJ databases">
        <authorList>
            <person name="Fulton L."/>
            <person name="Clifton S."/>
            <person name="Fulton B."/>
            <person name="Xu J."/>
            <person name="Minx P."/>
            <person name="Pepin K.H."/>
            <person name="Johnson M."/>
            <person name="Bhonagiri V."/>
            <person name="Nash W.E."/>
            <person name="Mardis E.R."/>
            <person name="Wilson R.K."/>
        </authorList>
    </citation>
    <scope>NUCLEOTIDE SEQUENCE [LARGE SCALE GENOMIC DNA]</scope>
    <source>
        <strain evidence="4">DSM 10507 / JCM 14656 / S5a33</strain>
    </source>
</reference>
<dbReference type="GeneID" id="86820800"/>
<reference evidence="3 4" key="2">
    <citation type="submission" date="2009-02" db="EMBL/GenBank/DDBJ databases">
        <title>Draft genome sequence of Blautia hydrogenotrophica DSM 10507 (Ruminococcus hydrogenotrophicus DSM 10507).</title>
        <authorList>
            <person name="Sudarsanam P."/>
            <person name="Ley R."/>
            <person name="Guruge J."/>
            <person name="Turnbaugh P.J."/>
            <person name="Mahowald M."/>
            <person name="Liep D."/>
            <person name="Gordon J."/>
        </authorList>
    </citation>
    <scope>NUCLEOTIDE SEQUENCE [LARGE SCALE GENOMIC DNA]</scope>
    <source>
        <strain evidence="4">DSM 10507 / JCM 14656 / S5a33</strain>
    </source>
</reference>
<dbReference type="SUPFAM" id="SSF52518">
    <property type="entry name" value="Thiamin diphosphate-binding fold (THDP-binding)"/>
    <property type="match status" value="1"/>
</dbReference>
<dbReference type="GO" id="GO:0016625">
    <property type="term" value="F:oxidoreductase activity, acting on the aldehyde or oxo group of donors, iron-sulfur protein as acceptor"/>
    <property type="evidence" value="ECO:0007669"/>
    <property type="project" value="UniProtKB-ARBA"/>
</dbReference>
<accession>C0CNN7</accession>
<sequence>MAVLRKTPKMVSIPNSFCPGCGHGILNRLIAEVIEENGYEDKTILTLGVGCSCNMNMSWNGDKIQTAHGRGAATAMGIKVARPDLLSIAYQGDGDAYVIGLAETMNAAYRNENITVFVVNNNNFGMTGGQMSWTTMPDQKTTTSVHGRDTNWTGMPIKLPEMIASLPNVAYVARGSVQSPKEIRKLRKYVKNAIEAQLNNEGYSLVEVLAPCPTNWGMPIDKALAWMDKEVSAYYTLGELRERKGD</sequence>
<evidence type="ECO:0000313" key="3">
    <source>
        <dbReference type="EMBL" id="EEG48618.1"/>
    </source>
</evidence>
<dbReference type="Pfam" id="PF02775">
    <property type="entry name" value="TPP_enzyme_C"/>
    <property type="match status" value="1"/>
</dbReference>
<dbReference type="GO" id="GO:0030976">
    <property type="term" value="F:thiamine pyrophosphate binding"/>
    <property type="evidence" value="ECO:0007669"/>
    <property type="project" value="InterPro"/>
</dbReference>
<dbReference type="EMBL" id="ACBZ01000132">
    <property type="protein sequence ID" value="EEG48618.1"/>
    <property type="molecule type" value="Genomic_DNA"/>
</dbReference>
<dbReference type="Gene3D" id="3.40.50.970">
    <property type="match status" value="1"/>
</dbReference>
<dbReference type="InterPro" id="IPR011766">
    <property type="entry name" value="TPP_enzyme_TPP-bd"/>
</dbReference>
<dbReference type="AlphaFoldDB" id="C0CNN7"/>
<organism evidence="3 4">
    <name type="scientific">Blautia hydrogenotrophica (strain DSM 10507 / JCM 14656 / S5a33)</name>
    <name type="common">Ruminococcus hydrogenotrophicus</name>
    <dbReference type="NCBI Taxonomy" id="476272"/>
    <lineage>
        <taxon>Bacteria</taxon>
        <taxon>Bacillati</taxon>
        <taxon>Bacillota</taxon>
        <taxon>Clostridia</taxon>
        <taxon>Lachnospirales</taxon>
        <taxon>Lachnospiraceae</taxon>
        <taxon>Blautia</taxon>
    </lineage>
</organism>
<name>C0CNN7_BLAHS</name>
<proteinExistence type="predicted"/>
<dbReference type="PANTHER" id="PTHR48084">
    <property type="entry name" value="2-OXOGLUTARATE OXIDOREDUCTASE SUBUNIT KORB-RELATED"/>
    <property type="match status" value="1"/>
</dbReference>
<dbReference type="InterPro" id="IPR051457">
    <property type="entry name" value="2-oxoacid:Fd_oxidoreductase"/>
</dbReference>
<evidence type="ECO:0000259" key="2">
    <source>
        <dbReference type="Pfam" id="PF02775"/>
    </source>
</evidence>
<comment type="caution">
    <text evidence="3">The sequence shown here is derived from an EMBL/GenBank/DDBJ whole genome shotgun (WGS) entry which is preliminary data.</text>
</comment>
<evidence type="ECO:0000313" key="4">
    <source>
        <dbReference type="Proteomes" id="UP000003100"/>
    </source>
</evidence>
<dbReference type="Proteomes" id="UP000003100">
    <property type="component" value="Unassembled WGS sequence"/>
</dbReference>
<dbReference type="PATRIC" id="fig|476272.21.peg.1910"/>
<dbReference type="RefSeq" id="WP_005949857.1">
    <property type="nucleotide sequence ID" value="NZ_CP136423.1"/>
</dbReference>
<protein>
    <recommendedName>
        <fullName evidence="2">Thiamine pyrophosphate enzyme TPP-binding domain-containing protein</fullName>
    </recommendedName>
</protein>
<keyword evidence="1" id="KW-0560">Oxidoreductase</keyword>
<evidence type="ECO:0000256" key="1">
    <source>
        <dbReference type="ARBA" id="ARBA00023002"/>
    </source>
</evidence>
<dbReference type="HOGENOM" id="CLU_048564_2_1_9"/>
<feature type="domain" description="Thiamine pyrophosphate enzyme TPP-binding" evidence="2">
    <location>
        <begin position="55"/>
        <end position="208"/>
    </location>
</feature>
<gene>
    <name evidence="3" type="ORF">RUMHYD_02480</name>
</gene>